<feature type="region of interest" description="Disordered" evidence="1">
    <location>
        <begin position="100"/>
        <end position="123"/>
    </location>
</feature>
<evidence type="ECO:0000313" key="2">
    <source>
        <dbReference type="EMBL" id="KUG25688.1"/>
    </source>
</evidence>
<reference evidence="2" key="1">
    <citation type="journal article" date="2015" name="Proc. Natl. Acad. Sci. U.S.A.">
        <title>Networks of energetic and metabolic interactions define dynamics in microbial communities.</title>
        <authorList>
            <person name="Embree M."/>
            <person name="Liu J.K."/>
            <person name="Al-Bassam M.M."/>
            <person name="Zengler K."/>
        </authorList>
    </citation>
    <scope>NUCLEOTIDE SEQUENCE</scope>
</reference>
<proteinExistence type="predicted"/>
<comment type="caution">
    <text evidence="2">The sequence shown here is derived from an EMBL/GenBank/DDBJ whole genome shotgun (WGS) entry which is preliminary data.</text>
</comment>
<dbReference type="AlphaFoldDB" id="A0A0W8FXQ1"/>
<dbReference type="EMBL" id="LNQE01000625">
    <property type="protein sequence ID" value="KUG25688.1"/>
    <property type="molecule type" value="Genomic_DNA"/>
</dbReference>
<organism evidence="2">
    <name type="scientific">hydrocarbon metagenome</name>
    <dbReference type="NCBI Taxonomy" id="938273"/>
    <lineage>
        <taxon>unclassified sequences</taxon>
        <taxon>metagenomes</taxon>
        <taxon>ecological metagenomes</taxon>
    </lineage>
</organism>
<gene>
    <name evidence="2" type="ORF">ASZ90_004486</name>
</gene>
<name>A0A0W8FXQ1_9ZZZZ</name>
<feature type="compositionally biased region" description="Basic and acidic residues" evidence="1">
    <location>
        <begin position="102"/>
        <end position="123"/>
    </location>
</feature>
<evidence type="ECO:0000256" key="1">
    <source>
        <dbReference type="SAM" id="MobiDB-lite"/>
    </source>
</evidence>
<sequence>MKSLLLIPLLLLSTNHFAQERIDVKSEIVSDQANHWMMNIATNPQMRLEMMQMMIDHTMDKPDEMLQLVNQIMNNSEMDKMIREAAFHNANKGNKFINMPEMIKRDKNTMKRTEAPEKPIIKD</sequence>
<accession>A0A0W8FXQ1</accession>
<protein>
    <submittedName>
        <fullName evidence="2">Uncharacterized protein</fullName>
    </submittedName>
</protein>